<accession>A0A1N6ZF07</accession>
<evidence type="ECO:0000313" key="2">
    <source>
        <dbReference type="EMBL" id="SIR25341.1"/>
    </source>
</evidence>
<dbReference type="Proteomes" id="UP000185924">
    <property type="component" value="Unassembled WGS sequence"/>
</dbReference>
<keyword evidence="1" id="KW-0732">Signal</keyword>
<dbReference type="EMBL" id="FTNM01000004">
    <property type="protein sequence ID" value="SIR25341.1"/>
    <property type="molecule type" value="Genomic_DNA"/>
</dbReference>
<proteinExistence type="predicted"/>
<dbReference type="OrthoDB" id="851883at2"/>
<dbReference type="PROSITE" id="PS51257">
    <property type="entry name" value="PROKAR_LIPOPROTEIN"/>
    <property type="match status" value="1"/>
</dbReference>
<reference evidence="3" key="1">
    <citation type="submission" date="2017-01" db="EMBL/GenBank/DDBJ databases">
        <authorList>
            <person name="Varghese N."/>
            <person name="Submissions S."/>
        </authorList>
    </citation>
    <scope>NUCLEOTIDE SEQUENCE [LARGE SCALE GENOMIC DNA]</scope>
    <source>
        <strain evidence="3">DM9</strain>
    </source>
</reference>
<gene>
    <name evidence="2" type="ORF">SAMN05421545_2944</name>
</gene>
<feature type="chain" id="PRO_5009939971" description="Lipocalin-like domain-containing protein" evidence="1">
    <location>
        <begin position="20"/>
        <end position="159"/>
    </location>
</feature>
<evidence type="ECO:0000313" key="3">
    <source>
        <dbReference type="Proteomes" id="UP000185924"/>
    </source>
</evidence>
<evidence type="ECO:0008006" key="4">
    <source>
        <dbReference type="Google" id="ProtNLM"/>
    </source>
</evidence>
<sequence length="159" mass="18150">MKKLFLLPILFALVFTSCSDDDDNGTVEPAVSEIDAQMRGDWTNTMIKRVYYSIDDEIMFTDSVQYQTNFSFDGKRLTVTVPGGTPEVMNYSFPDPADTTLIELQRGNDKGQYKVTAISDTEMTWVEEKPWAGFPEEAPESEKTTSRLGLYTWKFVRKN</sequence>
<evidence type="ECO:0000256" key="1">
    <source>
        <dbReference type="SAM" id="SignalP"/>
    </source>
</evidence>
<keyword evidence="3" id="KW-1185">Reference proteome</keyword>
<feature type="signal peptide" evidence="1">
    <location>
        <begin position="1"/>
        <end position="19"/>
    </location>
</feature>
<name>A0A1N6ZF07_9BACT</name>
<dbReference type="AlphaFoldDB" id="A0A1N6ZF07"/>
<organism evidence="2 3">
    <name type="scientific">Pontibacter lucknowensis</name>
    <dbReference type="NCBI Taxonomy" id="1077936"/>
    <lineage>
        <taxon>Bacteria</taxon>
        <taxon>Pseudomonadati</taxon>
        <taxon>Bacteroidota</taxon>
        <taxon>Cytophagia</taxon>
        <taxon>Cytophagales</taxon>
        <taxon>Hymenobacteraceae</taxon>
        <taxon>Pontibacter</taxon>
    </lineage>
</organism>
<protein>
    <recommendedName>
        <fullName evidence="4">Lipocalin-like domain-containing protein</fullName>
    </recommendedName>
</protein>
<dbReference type="RefSeq" id="WP_040574984.1">
    <property type="nucleotide sequence ID" value="NZ_FTNM01000004.1"/>
</dbReference>